<evidence type="ECO:0000256" key="2">
    <source>
        <dbReference type="ARBA" id="ARBA00006289"/>
    </source>
</evidence>
<dbReference type="PANTHER" id="PTHR21373">
    <property type="entry name" value="GLUCOSE REPRESSIBLE PROTEIN MAK10"/>
    <property type="match status" value="1"/>
</dbReference>
<dbReference type="GO" id="GO:0031417">
    <property type="term" value="C:NatC complex"/>
    <property type="evidence" value="ECO:0007669"/>
    <property type="project" value="InterPro"/>
</dbReference>
<proteinExistence type="inferred from homology"/>
<dbReference type="AlphaFoldDB" id="A0AAI8VNE4"/>
<comment type="caution">
    <text evidence="7">The sequence shown here is derived from an EMBL/GenBank/DDBJ whole genome shotgun (WGS) entry which is preliminary data.</text>
</comment>
<dbReference type="Pfam" id="PF25789">
    <property type="entry name" value="TPR_NAA35"/>
    <property type="match status" value="1"/>
</dbReference>
<dbReference type="PANTHER" id="PTHR21373:SF0">
    <property type="entry name" value="N-ALPHA-ACETYLTRANSFERASE 35, NATC AUXILIARY SUBUNIT"/>
    <property type="match status" value="1"/>
</dbReference>
<dbReference type="EMBL" id="CAUWAG010000018">
    <property type="protein sequence ID" value="CAJ2511036.1"/>
    <property type="molecule type" value="Genomic_DNA"/>
</dbReference>
<reference evidence="7" key="1">
    <citation type="submission" date="2023-10" db="EMBL/GenBank/DDBJ databases">
        <authorList>
            <person name="Hackl T."/>
        </authorList>
    </citation>
    <scope>NUCLEOTIDE SEQUENCE</scope>
</reference>
<name>A0AAI8VNE4_9PEZI</name>
<evidence type="ECO:0000256" key="4">
    <source>
        <dbReference type="SAM" id="MobiDB-lite"/>
    </source>
</evidence>
<evidence type="ECO:0000313" key="7">
    <source>
        <dbReference type="EMBL" id="CAJ2511036.1"/>
    </source>
</evidence>
<evidence type="ECO:0000259" key="6">
    <source>
        <dbReference type="Pfam" id="PF25789"/>
    </source>
</evidence>
<feature type="domain" description="NAA35-like TPR repeats" evidence="6">
    <location>
        <begin position="318"/>
        <end position="702"/>
    </location>
</feature>
<sequence length="784" mass="88550">MLPFESPPPPAPDISNPGVVSTDITDRFAAAVKTLAPGEIIKNEHFTLFEAVSALEIMDPKMDSGLLAEGESLDEEYDVSRDLLPEEILGIIDQLLCLEMAWHLGYPLSQTLLTSVYVEALMNPLSTTIEEADFIRDPTRRSKQPKLLFILRAYCVGMLKACCLVNEVVKDELFYEEEDFVTNTYDRSLLYDIPAKHVTNLMMTARTELRAISNDVPKEISMALDFRLELRIAFLRALDLANLRKANPDSLKMPWIQMRGLIDHIEKRHSLGKPVPEAFSTKLQRRLASTMPPRPIVELSFEECYGHFKLLFQDGIEVTDVLKYSDPQSLLNYVLMFQTRKPQPLTFIRTLLQSLLFKEMVVLGNYSIRQIIDHDLSLVVVPCGPQIDPSYDNIELVTDPRHQTAAQMEIFRQRVAESYLDIFRIFCQNRCRVRRTLCHHIQEWDMLQADVEQIDQLLQVNLDEKPLQTERGEIGFALPLSSWAYLYKLRQMEWIVQLGFELSVYQPDELAGMYWYLNYLAKTRAQHGDRIKSFTQRARESVPKGKKETPARDREHLRSQAYIRVTMLDAACTWEFADGLCCLYTVLQRLGLIRPPGPRPYSSDALRYDMRMKPFAHIALPPLPTFDELTRATGQPETSVADLMRYAEGAVGGARKGYEALSKFSDAQAFAVGSHGPWVANVKACLRAAIAAGVAISTVQKAWARMEAEKAPGGEGVPGGKGMEKETEMVEGQSEGGSESKGKAKENAGAGGMDQGRIKLKLEMPEPGKGYHDWWVVPKLIPIA</sequence>
<evidence type="ECO:0000256" key="1">
    <source>
        <dbReference type="ARBA" id="ARBA00004496"/>
    </source>
</evidence>
<keyword evidence="8" id="KW-1185">Reference proteome</keyword>
<organism evidence="7 8">
    <name type="scientific">Anthostomella pinea</name>
    <dbReference type="NCBI Taxonomy" id="933095"/>
    <lineage>
        <taxon>Eukaryota</taxon>
        <taxon>Fungi</taxon>
        <taxon>Dikarya</taxon>
        <taxon>Ascomycota</taxon>
        <taxon>Pezizomycotina</taxon>
        <taxon>Sordariomycetes</taxon>
        <taxon>Xylariomycetidae</taxon>
        <taxon>Xylariales</taxon>
        <taxon>Xylariaceae</taxon>
        <taxon>Anthostomella</taxon>
    </lineage>
</organism>
<dbReference type="Pfam" id="PF04112">
    <property type="entry name" value="Mak10"/>
    <property type="match status" value="1"/>
</dbReference>
<comment type="similarity">
    <text evidence="2">Belongs to the MAK10 family.</text>
</comment>
<dbReference type="InterPro" id="IPR057983">
    <property type="entry name" value="NAA35-like_N"/>
</dbReference>
<evidence type="ECO:0000313" key="8">
    <source>
        <dbReference type="Proteomes" id="UP001295740"/>
    </source>
</evidence>
<comment type="subcellular location">
    <subcellularLocation>
        <location evidence="1">Cytoplasm</location>
    </subcellularLocation>
</comment>
<evidence type="ECO:0000259" key="5">
    <source>
        <dbReference type="Pfam" id="PF04112"/>
    </source>
</evidence>
<protein>
    <submittedName>
        <fullName evidence="7">Uu.00g066610.m01.CDS01</fullName>
    </submittedName>
</protein>
<accession>A0AAI8VNE4</accession>
<dbReference type="InterPro" id="IPR057982">
    <property type="entry name" value="TPR_NAA35"/>
</dbReference>
<dbReference type="Proteomes" id="UP001295740">
    <property type="component" value="Unassembled WGS sequence"/>
</dbReference>
<feature type="domain" description="NAA35-like N-terminal" evidence="5">
    <location>
        <begin position="37"/>
        <end position="199"/>
    </location>
</feature>
<feature type="region of interest" description="Disordered" evidence="4">
    <location>
        <begin position="709"/>
        <end position="757"/>
    </location>
</feature>
<evidence type="ECO:0000256" key="3">
    <source>
        <dbReference type="ARBA" id="ARBA00022490"/>
    </source>
</evidence>
<dbReference type="InterPro" id="IPR007244">
    <property type="entry name" value="Naa35_N"/>
</dbReference>
<gene>
    <name evidence="7" type="ORF">KHLLAP_LOCUS11504</name>
</gene>
<keyword evidence="3" id="KW-0963">Cytoplasm</keyword>